<keyword evidence="1" id="KW-0732">Signal</keyword>
<dbReference type="InterPro" id="IPR002035">
    <property type="entry name" value="VWF_A"/>
</dbReference>
<gene>
    <name evidence="3" type="ORF">JJB47_13350</name>
</gene>
<feature type="signal peptide" evidence="1">
    <location>
        <begin position="1"/>
        <end position="24"/>
    </location>
</feature>
<feature type="chain" id="PRO_5043856820" evidence="1">
    <location>
        <begin position="25"/>
        <end position="620"/>
    </location>
</feature>
<comment type="caution">
    <text evidence="3">The sequence shown here is derived from an EMBL/GenBank/DDBJ whole genome shotgun (WGS) entry which is preliminary data.</text>
</comment>
<dbReference type="SMART" id="SM00327">
    <property type="entry name" value="VWA"/>
    <property type="match status" value="1"/>
</dbReference>
<dbReference type="Gene3D" id="3.40.50.410">
    <property type="entry name" value="von Willebrand factor, type A domain"/>
    <property type="match status" value="1"/>
</dbReference>
<dbReference type="PROSITE" id="PS50234">
    <property type="entry name" value="VWFA"/>
    <property type="match status" value="1"/>
</dbReference>
<proteinExistence type="predicted"/>
<protein>
    <submittedName>
        <fullName evidence="3">VWA domain-containing protein</fullName>
    </submittedName>
</protein>
<dbReference type="EMBL" id="JAENQP010000009">
    <property type="protein sequence ID" value="MBO3359761.1"/>
    <property type="molecule type" value="Genomic_DNA"/>
</dbReference>
<sequence length="620" mass="71691">MKNIRKIFCVFLIISLFISVPVLNASGIENKGFDDQFKDIGNESEGRICDYDGTEILKEVSEKPDEDGNYEITLTVKGKPKKVTKPVDILLIMDASNSMYYNMDELKESMNSLVDKVIDNIPNSRIAVIAFGTEVEEVFSFNNKNKFTSKEEYKKAIKKSYNNIEGMGNTNIEGTWRRADEIFKNELNNNSNSKKDVIFFSDGYPNVSRDEMFARGYIARDRWDDDERYKFRDYKDFLDGYYYRTNKKDLEYEKLMMSDKAYGNYKSIYEWALYEYGKFYNDYPDTNIFSVALIDNIPYEDKNSAKELLSKMQNSGYFTIDSRFGQDNNENNSKSLKEIYDKIANNIILDKEMAKGLKITDVVSKDFEIVKNGAYDGKNSKIVNLSDNSVIDLKENIEEDKISWDRGENIIDSTDGIQFKFKIKPKDQYWGTGENKVYTNDIATISYKKPKEKNKIITGIFNKPNLSIPYKLGKIKVTKKFFGENGKEIKVDDKKTYTVCIDGGDLGKYYLKVDGNGNAKVIDFYMRDENTDISNNTDTKKGYLKVTESSENKRIYKVSEIDTMDSETKSIFVNGSKNDSFELNMQNNNIDIVINSSIKDEKYFYDNKEKINDFGILKLN</sequence>
<dbReference type="InterPro" id="IPR036465">
    <property type="entry name" value="vWFA_dom_sf"/>
</dbReference>
<organism evidence="3 4">
    <name type="scientific">Clostridium perfringens</name>
    <dbReference type="NCBI Taxonomy" id="1502"/>
    <lineage>
        <taxon>Bacteria</taxon>
        <taxon>Bacillati</taxon>
        <taxon>Bacillota</taxon>
        <taxon>Clostridia</taxon>
        <taxon>Eubacteriales</taxon>
        <taxon>Clostridiaceae</taxon>
        <taxon>Clostridium</taxon>
    </lineage>
</organism>
<accession>A0AAW4J7U2</accession>
<evidence type="ECO:0000313" key="4">
    <source>
        <dbReference type="Proteomes" id="UP000668068"/>
    </source>
</evidence>
<dbReference type="RefSeq" id="WP_003478795.1">
    <property type="nucleotide sequence ID" value="NZ_JAENQO010000009.1"/>
</dbReference>
<name>A0AAW4J7U2_CLOPF</name>
<dbReference type="SUPFAM" id="SSF53300">
    <property type="entry name" value="vWA-like"/>
    <property type="match status" value="1"/>
</dbReference>
<evidence type="ECO:0000256" key="1">
    <source>
        <dbReference type="SAM" id="SignalP"/>
    </source>
</evidence>
<dbReference type="Pfam" id="PF00092">
    <property type="entry name" value="VWA"/>
    <property type="match status" value="1"/>
</dbReference>
<dbReference type="CDD" id="cd00198">
    <property type="entry name" value="vWFA"/>
    <property type="match status" value="1"/>
</dbReference>
<reference evidence="3" key="1">
    <citation type="submission" date="2020-12" db="EMBL/GenBank/DDBJ databases">
        <title>Comparative genomics of Clostridium perfringens reveals patterns of host-associated phylogenetic clades and virulence factors.</title>
        <authorList>
            <person name="Smith A.H."/>
            <person name="Geier R."/>
        </authorList>
    </citation>
    <scope>NUCLEOTIDE SEQUENCE</scope>
    <source>
        <strain evidence="3">CHD30677R</strain>
    </source>
</reference>
<evidence type="ECO:0000259" key="2">
    <source>
        <dbReference type="PROSITE" id="PS50234"/>
    </source>
</evidence>
<dbReference type="Proteomes" id="UP000668068">
    <property type="component" value="Unassembled WGS sequence"/>
</dbReference>
<feature type="domain" description="VWFA" evidence="2">
    <location>
        <begin position="88"/>
        <end position="343"/>
    </location>
</feature>
<dbReference type="AlphaFoldDB" id="A0AAW4J7U2"/>
<evidence type="ECO:0000313" key="3">
    <source>
        <dbReference type="EMBL" id="MBO3359761.1"/>
    </source>
</evidence>